<dbReference type="EMBL" id="LEKV01003406">
    <property type="protein sequence ID" value="KVH99909.1"/>
    <property type="molecule type" value="Genomic_DNA"/>
</dbReference>
<dbReference type="InterPro" id="IPR002401">
    <property type="entry name" value="Cyt_P450_E_grp-I"/>
</dbReference>
<proteinExistence type="inferred from homology"/>
<evidence type="ECO:0000256" key="5">
    <source>
        <dbReference type="ARBA" id="ARBA00023004"/>
    </source>
</evidence>
<dbReference type="CDD" id="cd11064">
    <property type="entry name" value="CYP86A"/>
    <property type="match status" value="1"/>
</dbReference>
<comment type="caution">
    <text evidence="8">The sequence shown here is derived from an EMBL/GenBank/DDBJ whole genome shotgun (WGS) entry which is preliminary data.</text>
</comment>
<evidence type="ECO:0000256" key="6">
    <source>
        <dbReference type="PIRSR" id="PIRSR602401-1"/>
    </source>
</evidence>
<reference evidence="8 9" key="1">
    <citation type="journal article" date="2016" name="Sci. Rep.">
        <title>The genome sequence of the outbreeding globe artichoke constructed de novo incorporating a phase-aware low-pass sequencing strategy of F1 progeny.</title>
        <authorList>
            <person name="Scaglione D."/>
            <person name="Reyes-Chin-Wo S."/>
            <person name="Acquadro A."/>
            <person name="Froenicke L."/>
            <person name="Portis E."/>
            <person name="Beitel C."/>
            <person name="Tirone M."/>
            <person name="Mauro R."/>
            <person name="Lo Monaco A."/>
            <person name="Mauromicale G."/>
            <person name="Faccioli P."/>
            <person name="Cattivelli L."/>
            <person name="Rieseberg L."/>
            <person name="Michelmore R."/>
            <person name="Lanteri S."/>
        </authorList>
    </citation>
    <scope>NUCLEOTIDE SEQUENCE [LARGE SCALE GENOMIC DNA]</scope>
    <source>
        <tissue evidence="8">Leaf</tissue>
    </source>
</reference>
<feature type="binding site" description="axial binding residue" evidence="6">
    <location>
        <position position="431"/>
    </location>
    <ligand>
        <name>heme</name>
        <dbReference type="ChEBI" id="CHEBI:30413"/>
    </ligand>
    <ligandPart>
        <name>Fe</name>
        <dbReference type="ChEBI" id="CHEBI:18248"/>
    </ligandPart>
</feature>
<protein>
    <submittedName>
        <fullName evidence="8">Cytochrome P450</fullName>
    </submittedName>
</protein>
<dbReference type="OMA" id="FHQLARH"/>
<dbReference type="Gene3D" id="1.10.630.10">
    <property type="entry name" value="Cytochrome P450"/>
    <property type="match status" value="1"/>
</dbReference>
<comment type="similarity">
    <text evidence="2">Belongs to the cytochrome P450 family.</text>
</comment>
<dbReference type="GO" id="GO:0016705">
    <property type="term" value="F:oxidoreductase activity, acting on paired donors, with incorporation or reduction of molecular oxygen"/>
    <property type="evidence" value="ECO:0007669"/>
    <property type="project" value="InterPro"/>
</dbReference>
<dbReference type="PRINTS" id="PR00463">
    <property type="entry name" value="EP450I"/>
</dbReference>
<accession>A0A118JZG7</accession>
<evidence type="ECO:0000313" key="9">
    <source>
        <dbReference type="Proteomes" id="UP000243975"/>
    </source>
</evidence>
<keyword evidence="6" id="KW-0349">Heme</keyword>
<dbReference type="Proteomes" id="UP000243975">
    <property type="component" value="Unassembled WGS sequence"/>
</dbReference>
<name>A0A118JZG7_CYNCS</name>
<gene>
    <name evidence="8" type="ORF">Ccrd_021860</name>
</gene>
<evidence type="ECO:0000313" key="8">
    <source>
        <dbReference type="EMBL" id="KVH99909.1"/>
    </source>
</evidence>
<dbReference type="Pfam" id="PF00067">
    <property type="entry name" value="p450"/>
    <property type="match status" value="1"/>
</dbReference>
<dbReference type="GO" id="GO:0004497">
    <property type="term" value="F:monooxygenase activity"/>
    <property type="evidence" value="ECO:0007669"/>
    <property type="project" value="InterPro"/>
</dbReference>
<evidence type="ECO:0000256" key="2">
    <source>
        <dbReference type="ARBA" id="ARBA00010617"/>
    </source>
</evidence>
<evidence type="ECO:0000256" key="4">
    <source>
        <dbReference type="ARBA" id="ARBA00023002"/>
    </source>
</evidence>
<keyword evidence="9" id="KW-1185">Reference proteome</keyword>
<dbReference type="GO" id="GO:0005506">
    <property type="term" value="F:iron ion binding"/>
    <property type="evidence" value="ECO:0007669"/>
    <property type="project" value="InterPro"/>
</dbReference>
<dbReference type="STRING" id="59895.A0A118JZG7"/>
<evidence type="ECO:0000256" key="7">
    <source>
        <dbReference type="SAM" id="SignalP"/>
    </source>
</evidence>
<sequence>MAIEDPFVLLFFLLLLISFFSTLIYCTSRVHCSCEICHAYVTSTWSIQFDNLCDWYTHLLQKSPTKTIHIHVLDNIITSNHESVEYMLKTRFENYPKGKPFSVILGDFLGRGIFNVDGDSWRFQRKMACLELGKLSMRSHAFEVVNNEIDHRLIPLVSSFSEKQREDLDLQDVFRRFSFDVICKFSFGFDPKCLDESLPVSDLAVSFDLASKLSAQRAMNPSPLVWKMKRMLNIGSEKRLKDSIKMVNMFAGEVIQQRNKLGSCSNHEDLLSRFMATTKDSKYLRDIVISFMLAGRDTVASALTGLFWLLAHHPRVVATIREEVDKVEALTSFDQIREHHYLQAVVFEGMRLFPPIQFNSKFCLQNDTFPDGTFVKKGTRVTYHSYAMGRMETIWGPDCSDFKPERWLKDGVFFQETPFKYPVFQAGYRMCLGKEMALVEMKSVVISLLRRFNIQLATPVQTPRFSPGLTATFTGGLQVRVSERRGKT</sequence>
<dbReference type="PANTHER" id="PTHR24296">
    <property type="entry name" value="CYTOCHROME P450"/>
    <property type="match status" value="1"/>
</dbReference>
<dbReference type="InterPro" id="IPR036396">
    <property type="entry name" value="Cyt_P450_sf"/>
</dbReference>
<keyword evidence="4" id="KW-0560">Oxidoreductase</keyword>
<keyword evidence="5 6" id="KW-0408">Iron</keyword>
<evidence type="ECO:0000256" key="1">
    <source>
        <dbReference type="ARBA" id="ARBA00001971"/>
    </source>
</evidence>
<comment type="cofactor">
    <cofactor evidence="1 6">
        <name>heme</name>
        <dbReference type="ChEBI" id="CHEBI:30413"/>
    </cofactor>
</comment>
<dbReference type="InterPro" id="IPR001128">
    <property type="entry name" value="Cyt_P450"/>
</dbReference>
<dbReference type="GO" id="GO:0020037">
    <property type="term" value="F:heme binding"/>
    <property type="evidence" value="ECO:0007669"/>
    <property type="project" value="InterPro"/>
</dbReference>
<evidence type="ECO:0000256" key="3">
    <source>
        <dbReference type="ARBA" id="ARBA00022723"/>
    </source>
</evidence>
<dbReference type="Gramene" id="KVH99909">
    <property type="protein sequence ID" value="KVH99909"/>
    <property type="gene ID" value="Ccrd_021860"/>
</dbReference>
<dbReference type="PRINTS" id="PR00385">
    <property type="entry name" value="P450"/>
</dbReference>
<dbReference type="SUPFAM" id="SSF48264">
    <property type="entry name" value="Cytochrome P450"/>
    <property type="match status" value="1"/>
</dbReference>
<feature type="chain" id="PRO_5007159837" evidence="7">
    <location>
        <begin position="27"/>
        <end position="488"/>
    </location>
</feature>
<keyword evidence="7" id="KW-0732">Signal</keyword>
<dbReference type="AlphaFoldDB" id="A0A118JZG7"/>
<keyword evidence="3 6" id="KW-0479">Metal-binding</keyword>
<organism evidence="8 9">
    <name type="scientific">Cynara cardunculus var. scolymus</name>
    <name type="common">Globe artichoke</name>
    <name type="synonym">Cynara scolymus</name>
    <dbReference type="NCBI Taxonomy" id="59895"/>
    <lineage>
        <taxon>Eukaryota</taxon>
        <taxon>Viridiplantae</taxon>
        <taxon>Streptophyta</taxon>
        <taxon>Embryophyta</taxon>
        <taxon>Tracheophyta</taxon>
        <taxon>Spermatophyta</taxon>
        <taxon>Magnoliopsida</taxon>
        <taxon>eudicotyledons</taxon>
        <taxon>Gunneridae</taxon>
        <taxon>Pentapetalae</taxon>
        <taxon>asterids</taxon>
        <taxon>campanulids</taxon>
        <taxon>Asterales</taxon>
        <taxon>Asteraceae</taxon>
        <taxon>Carduoideae</taxon>
        <taxon>Cardueae</taxon>
        <taxon>Carduinae</taxon>
        <taxon>Cynara</taxon>
    </lineage>
</organism>
<feature type="signal peptide" evidence="7">
    <location>
        <begin position="1"/>
        <end position="26"/>
    </location>
</feature>